<dbReference type="AlphaFoldDB" id="A0A256FK53"/>
<organism evidence="1 2">
    <name type="scientific">Brucella thiophenivorans</name>
    <dbReference type="NCBI Taxonomy" id="571255"/>
    <lineage>
        <taxon>Bacteria</taxon>
        <taxon>Pseudomonadati</taxon>
        <taxon>Pseudomonadota</taxon>
        <taxon>Alphaproteobacteria</taxon>
        <taxon>Hyphomicrobiales</taxon>
        <taxon>Brucellaceae</taxon>
        <taxon>Brucella/Ochrobactrum group</taxon>
        <taxon>Brucella</taxon>
    </lineage>
</organism>
<reference evidence="1 2" key="1">
    <citation type="submission" date="2017-07" db="EMBL/GenBank/DDBJ databases">
        <title>Phylogenetic study on the rhizospheric bacterium Ochrobactrum sp. A44.</title>
        <authorList>
            <person name="Krzyzanowska D.M."/>
            <person name="Ossowicki A."/>
            <person name="Rajewska M."/>
            <person name="Maciag T."/>
            <person name="Kaczynski Z."/>
            <person name="Czerwicka M."/>
            <person name="Jafra S."/>
        </authorList>
    </citation>
    <scope>NUCLEOTIDE SEQUENCE [LARGE SCALE GENOMIC DNA]</scope>
    <source>
        <strain evidence="1 2">DSM 7216</strain>
    </source>
</reference>
<dbReference type="RefSeq" id="WP_143850960.1">
    <property type="nucleotide sequence ID" value="NZ_JBHEEK010000003.1"/>
</dbReference>
<gene>
    <name evidence="1" type="ORF">CEV31_3141</name>
</gene>
<dbReference type="EMBL" id="NNRJ01000051">
    <property type="protein sequence ID" value="OYR15232.1"/>
    <property type="molecule type" value="Genomic_DNA"/>
</dbReference>
<protein>
    <submittedName>
        <fullName evidence="1">Uncharacterized protein</fullName>
    </submittedName>
</protein>
<evidence type="ECO:0000313" key="2">
    <source>
        <dbReference type="Proteomes" id="UP000215590"/>
    </source>
</evidence>
<sequence length="64" mass="7167">MTKDKRLQVETTQNLNDLLQLAEINGSEIFHVGKKQFELKFLGCEKSESPAEFLSKGGPLEEGD</sequence>
<proteinExistence type="predicted"/>
<accession>A0A256FK53</accession>
<comment type="caution">
    <text evidence="1">The sequence shown here is derived from an EMBL/GenBank/DDBJ whole genome shotgun (WGS) entry which is preliminary data.</text>
</comment>
<keyword evidence="2" id="KW-1185">Reference proteome</keyword>
<name>A0A256FK53_9HYPH</name>
<dbReference type="Proteomes" id="UP000215590">
    <property type="component" value="Unassembled WGS sequence"/>
</dbReference>
<evidence type="ECO:0000313" key="1">
    <source>
        <dbReference type="EMBL" id="OYR15232.1"/>
    </source>
</evidence>